<dbReference type="Proteomes" id="UP000194432">
    <property type="component" value="Chromosome 1"/>
</dbReference>
<dbReference type="RefSeq" id="WP_094098022.1">
    <property type="nucleotide sequence ID" value="NZ_CP021361.1"/>
</dbReference>
<name>A0A240U3R2_9BURK</name>
<sequence>MKTPVLTPETLYQHPDGYAIEYAQNALIATDADNFVIVPIGKRNLLELSRKLYDIAQRMKD</sequence>
<accession>A0A240U3R2</accession>
<keyword evidence="2" id="KW-1185">Reference proteome</keyword>
<evidence type="ECO:0000313" key="1">
    <source>
        <dbReference type="EMBL" id="ART52031.1"/>
    </source>
</evidence>
<proteinExistence type="predicted"/>
<protein>
    <submittedName>
        <fullName evidence="1">Uncharacterized protein</fullName>
    </submittedName>
</protein>
<evidence type="ECO:0000313" key="2">
    <source>
        <dbReference type="Proteomes" id="UP000194432"/>
    </source>
</evidence>
<gene>
    <name evidence="1" type="ORF">CBP34_10735</name>
</gene>
<reference evidence="1 2" key="1">
    <citation type="submission" date="2017-05" db="EMBL/GenBank/DDBJ databases">
        <title>Polyphasic characterization of four soil-derived phenanthrene-degrading Acidovorax strains and proposal of Acidovorax phenanthrenivorans sp. nov.</title>
        <authorList>
            <person name="Singleton D.R."/>
            <person name="Lee J."/>
            <person name="Dickey A.N."/>
            <person name="Stroud A."/>
            <person name="Scholl E.H."/>
            <person name="Wright F.A."/>
            <person name="Aitken M.D."/>
        </authorList>
    </citation>
    <scope>NUCLEOTIDE SEQUENCE [LARGE SCALE GENOMIC DNA]</scope>
    <source>
        <strain evidence="1">NA3</strain>
    </source>
</reference>
<dbReference type="AlphaFoldDB" id="A0A240U3R2"/>
<dbReference type="EMBL" id="CP021361">
    <property type="protein sequence ID" value="ART52031.1"/>
    <property type="molecule type" value="Genomic_DNA"/>
</dbReference>
<dbReference type="KEGG" id="acin:CBP34_10735"/>
<organism evidence="1 2">
    <name type="scientific">Acidovorax carolinensis</name>
    <dbReference type="NCBI Taxonomy" id="553814"/>
    <lineage>
        <taxon>Bacteria</taxon>
        <taxon>Pseudomonadati</taxon>
        <taxon>Pseudomonadota</taxon>
        <taxon>Betaproteobacteria</taxon>
        <taxon>Burkholderiales</taxon>
        <taxon>Comamonadaceae</taxon>
        <taxon>Acidovorax</taxon>
    </lineage>
</organism>